<evidence type="ECO:0000313" key="3">
    <source>
        <dbReference type="Proteomes" id="UP000199352"/>
    </source>
</evidence>
<dbReference type="AlphaFoldDB" id="A0A1H9TQV6"/>
<keyword evidence="3" id="KW-1185">Reference proteome</keyword>
<accession>A0A1H9TQV6</accession>
<organism evidence="2 3">
    <name type="scientific">Lentzea xinjiangensis</name>
    <dbReference type="NCBI Taxonomy" id="402600"/>
    <lineage>
        <taxon>Bacteria</taxon>
        <taxon>Bacillati</taxon>
        <taxon>Actinomycetota</taxon>
        <taxon>Actinomycetes</taxon>
        <taxon>Pseudonocardiales</taxon>
        <taxon>Pseudonocardiaceae</taxon>
        <taxon>Lentzea</taxon>
    </lineage>
</organism>
<evidence type="ECO:0000256" key="1">
    <source>
        <dbReference type="SAM" id="MobiDB-lite"/>
    </source>
</evidence>
<dbReference type="EMBL" id="FOFR01000019">
    <property type="protein sequence ID" value="SER99387.1"/>
    <property type="molecule type" value="Genomic_DNA"/>
</dbReference>
<dbReference type="RefSeq" id="WP_218148284.1">
    <property type="nucleotide sequence ID" value="NZ_FOFR01000019.1"/>
</dbReference>
<reference evidence="3" key="1">
    <citation type="submission" date="2016-10" db="EMBL/GenBank/DDBJ databases">
        <authorList>
            <person name="Varghese N."/>
            <person name="Submissions S."/>
        </authorList>
    </citation>
    <scope>NUCLEOTIDE SEQUENCE [LARGE SCALE GENOMIC DNA]</scope>
    <source>
        <strain evidence="3">CGMCC 4.3525</strain>
    </source>
</reference>
<dbReference type="Proteomes" id="UP000199352">
    <property type="component" value="Unassembled WGS sequence"/>
</dbReference>
<name>A0A1H9TQV6_9PSEU</name>
<proteinExistence type="predicted"/>
<dbReference type="STRING" id="402600.SAMN05216188_11910"/>
<feature type="region of interest" description="Disordered" evidence="1">
    <location>
        <begin position="263"/>
        <end position="282"/>
    </location>
</feature>
<gene>
    <name evidence="2" type="ORF">SAMN05216188_11910</name>
</gene>
<evidence type="ECO:0000313" key="2">
    <source>
        <dbReference type="EMBL" id="SER99387.1"/>
    </source>
</evidence>
<protein>
    <submittedName>
        <fullName evidence="2">Uncharacterized protein</fullName>
    </submittedName>
</protein>
<sequence>MAGEYLSSDDGIPVISGEEFARELARETDDRLRELYKAERVVMQRQARVPAREAAALRKSRERVFGLTEQRREVEEAARTRADAEWVTAHPLVLPRLPWWPGRRRQLAAEAQNRRRWEYENDPDRRRCVEESVRAETQRFYAAYREEHGADFPALLEDAYADVRATQELAAKREHLRDAAWLRIEVVVRVLYERHDHDVRWTANFLGTTHSMIRKALGLPEPPPRAQAISHQYGYNRYGRNEYGRNRYGGGGGGGDGGYWGGGLGDGGGGGGDGGGGGGGGE</sequence>